<dbReference type="InterPro" id="IPR000515">
    <property type="entry name" value="MetI-like"/>
</dbReference>
<dbReference type="PANTHER" id="PTHR43163:SF6">
    <property type="entry name" value="DIPEPTIDE TRANSPORT SYSTEM PERMEASE PROTEIN DPPB-RELATED"/>
    <property type="match status" value="1"/>
</dbReference>
<organism evidence="9 10">
    <name type="scientific">Plantibacter elymi</name>
    <name type="common">nom. nud.</name>
    <dbReference type="NCBI Taxonomy" id="199708"/>
    <lineage>
        <taxon>Bacteria</taxon>
        <taxon>Bacillati</taxon>
        <taxon>Actinomycetota</taxon>
        <taxon>Actinomycetes</taxon>
        <taxon>Micrococcales</taxon>
        <taxon>Microbacteriaceae</taxon>
        <taxon>Plantibacter</taxon>
    </lineage>
</organism>
<dbReference type="EMBL" id="FXWJ01000003">
    <property type="protein sequence ID" value="SMQ71184.1"/>
    <property type="molecule type" value="Genomic_DNA"/>
</dbReference>
<evidence type="ECO:0000256" key="1">
    <source>
        <dbReference type="ARBA" id="ARBA00004651"/>
    </source>
</evidence>
<keyword evidence="4 7" id="KW-0812">Transmembrane</keyword>
<dbReference type="RefSeq" id="WP_086474238.1">
    <property type="nucleotide sequence ID" value="NZ_FXWJ01000003.1"/>
</dbReference>
<keyword evidence="2 7" id="KW-0813">Transport</keyword>
<feature type="transmembrane region" description="Helical" evidence="7">
    <location>
        <begin position="234"/>
        <end position="256"/>
    </location>
</feature>
<evidence type="ECO:0000256" key="6">
    <source>
        <dbReference type="ARBA" id="ARBA00023136"/>
    </source>
</evidence>
<evidence type="ECO:0000259" key="8">
    <source>
        <dbReference type="PROSITE" id="PS50928"/>
    </source>
</evidence>
<dbReference type="Pfam" id="PF19300">
    <property type="entry name" value="BPD_transp_1_N"/>
    <property type="match status" value="1"/>
</dbReference>
<feature type="transmembrane region" description="Helical" evidence="7">
    <location>
        <begin position="133"/>
        <end position="156"/>
    </location>
</feature>
<feature type="transmembrane region" description="Helical" evidence="7">
    <location>
        <begin position="99"/>
        <end position="121"/>
    </location>
</feature>
<evidence type="ECO:0000256" key="5">
    <source>
        <dbReference type="ARBA" id="ARBA00022989"/>
    </source>
</evidence>
<dbReference type="CDD" id="cd06261">
    <property type="entry name" value="TM_PBP2"/>
    <property type="match status" value="1"/>
</dbReference>
<comment type="caution">
    <text evidence="9">The sequence shown here is derived from an EMBL/GenBank/DDBJ whole genome shotgun (WGS) entry which is preliminary data.</text>
</comment>
<keyword evidence="5 7" id="KW-1133">Transmembrane helix</keyword>
<proteinExistence type="inferred from homology"/>
<gene>
    <name evidence="9" type="ORF">SAMN06295909_2478</name>
</gene>
<keyword evidence="6 7" id="KW-0472">Membrane</keyword>
<comment type="similarity">
    <text evidence="7">Belongs to the binding-protein-dependent transport system permease family.</text>
</comment>
<evidence type="ECO:0000313" key="10">
    <source>
        <dbReference type="Proteomes" id="UP000194464"/>
    </source>
</evidence>
<evidence type="ECO:0000313" key="9">
    <source>
        <dbReference type="EMBL" id="SMQ71184.1"/>
    </source>
</evidence>
<reference evidence="9 10" key="1">
    <citation type="submission" date="2017-04" db="EMBL/GenBank/DDBJ databases">
        <authorList>
            <person name="Varghese N."/>
            <person name="Submissions S."/>
        </authorList>
    </citation>
    <scope>NUCLEOTIDE SEQUENCE [LARGE SCALE GENOMIC DNA]</scope>
    <source>
        <strain evidence="9 10">VKM Ac-1784</strain>
    </source>
</reference>
<evidence type="ECO:0000256" key="2">
    <source>
        <dbReference type="ARBA" id="ARBA00022448"/>
    </source>
</evidence>
<dbReference type="InterPro" id="IPR035906">
    <property type="entry name" value="MetI-like_sf"/>
</dbReference>
<evidence type="ECO:0000256" key="7">
    <source>
        <dbReference type="RuleBase" id="RU363032"/>
    </source>
</evidence>
<evidence type="ECO:0000256" key="3">
    <source>
        <dbReference type="ARBA" id="ARBA00022475"/>
    </source>
</evidence>
<comment type="subcellular location">
    <subcellularLocation>
        <location evidence="1 7">Cell membrane</location>
        <topology evidence="1 7">Multi-pass membrane protein</topology>
    </subcellularLocation>
</comment>
<dbReference type="SUPFAM" id="SSF161098">
    <property type="entry name" value="MetI-like"/>
    <property type="match status" value="1"/>
</dbReference>
<dbReference type="InterPro" id="IPR045621">
    <property type="entry name" value="BPD_transp_1_N"/>
</dbReference>
<sequence>MIRLLARWLGTSALLLFVVSALTFVLTALAPGDAARVILGKNGTDEQYQALRAQLGLDDPLPLRYWHWLSGALHGDLGVSIYSQQSVTDMISGRLAPTLALVVGGLLFSAVLGIALGIASARSRGALSRATDVLSLLGVSIPTFWLGFILVIAFAVALPVFPATGYVDFASSPSEWARSLVLPVVTLGVGGVALIAKQTRDAMSKQLSLEYVNAMRAQGLSERSIVYRHVLKNAAVPIATVLGLLFTGLFSGTVIVENVFALPGLGGLVVQATVSHDIPVVEGVALVFALVVVLTNLVVDLSYGLLNPRTRMS</sequence>
<accession>A0ABY1REE1</accession>
<protein>
    <submittedName>
        <fullName evidence="9">Peptide/nickel transport system permease protein</fullName>
    </submittedName>
</protein>
<keyword evidence="10" id="KW-1185">Reference proteome</keyword>
<dbReference type="Gene3D" id="1.10.3720.10">
    <property type="entry name" value="MetI-like"/>
    <property type="match status" value="1"/>
</dbReference>
<feature type="domain" description="ABC transmembrane type-1" evidence="8">
    <location>
        <begin position="95"/>
        <end position="299"/>
    </location>
</feature>
<name>A0ABY1REE1_9MICO</name>
<dbReference type="PANTHER" id="PTHR43163">
    <property type="entry name" value="DIPEPTIDE TRANSPORT SYSTEM PERMEASE PROTEIN DPPB-RELATED"/>
    <property type="match status" value="1"/>
</dbReference>
<evidence type="ECO:0000256" key="4">
    <source>
        <dbReference type="ARBA" id="ARBA00022692"/>
    </source>
</evidence>
<dbReference type="Pfam" id="PF00528">
    <property type="entry name" value="BPD_transp_1"/>
    <property type="match status" value="1"/>
</dbReference>
<dbReference type="Proteomes" id="UP000194464">
    <property type="component" value="Unassembled WGS sequence"/>
</dbReference>
<feature type="transmembrane region" description="Helical" evidence="7">
    <location>
        <begin position="284"/>
        <end position="306"/>
    </location>
</feature>
<keyword evidence="3" id="KW-1003">Cell membrane</keyword>
<dbReference type="PROSITE" id="PS50928">
    <property type="entry name" value="ABC_TM1"/>
    <property type="match status" value="1"/>
</dbReference>
<feature type="transmembrane region" description="Helical" evidence="7">
    <location>
        <begin position="176"/>
        <end position="196"/>
    </location>
</feature>